<dbReference type="PANTHER" id="PTHR36405:SF1">
    <property type="entry name" value="OS07G0520600 PROTEIN"/>
    <property type="match status" value="1"/>
</dbReference>
<dbReference type="OMA" id="QIMPCAA"/>
<dbReference type="EMBL" id="CM007648">
    <property type="protein sequence ID" value="ONM24095.1"/>
    <property type="molecule type" value="Genomic_DNA"/>
</dbReference>
<dbReference type="ExpressionAtlas" id="A0A1D6EX86">
    <property type="expression patterns" value="baseline and differential"/>
</dbReference>
<name>A0A1D6EX86_MAIZE</name>
<organism evidence="2">
    <name type="scientific">Zea mays</name>
    <name type="common">Maize</name>
    <dbReference type="NCBI Taxonomy" id="4577"/>
    <lineage>
        <taxon>Eukaryota</taxon>
        <taxon>Viridiplantae</taxon>
        <taxon>Streptophyta</taxon>
        <taxon>Embryophyta</taxon>
        <taxon>Tracheophyta</taxon>
        <taxon>Spermatophyta</taxon>
        <taxon>Magnoliopsida</taxon>
        <taxon>Liliopsida</taxon>
        <taxon>Poales</taxon>
        <taxon>Poaceae</taxon>
        <taxon>PACMAD clade</taxon>
        <taxon>Panicoideae</taxon>
        <taxon>Andropogonodae</taxon>
        <taxon>Andropogoneae</taxon>
        <taxon>Tripsacinae</taxon>
        <taxon>Zea</taxon>
    </lineage>
</organism>
<evidence type="ECO:0000313" key="2">
    <source>
        <dbReference type="EMBL" id="ONM24093.1"/>
    </source>
</evidence>
<gene>
    <name evidence="2" type="ORF">ZEAMMB73_Zm00001d006505</name>
    <name evidence="3" type="ORF">ZEAMMB73_Zm00001d006506</name>
</gene>
<protein>
    <submittedName>
        <fullName evidence="2">Uncharacterized protein</fullName>
    </submittedName>
</protein>
<evidence type="ECO:0000256" key="1">
    <source>
        <dbReference type="SAM" id="MobiDB-lite"/>
    </source>
</evidence>
<feature type="region of interest" description="Disordered" evidence="1">
    <location>
        <begin position="37"/>
        <end position="143"/>
    </location>
</feature>
<dbReference type="KEGG" id="zma:100277924"/>
<proteinExistence type="predicted"/>
<dbReference type="PANTHER" id="PTHR36405">
    <property type="entry name" value="BNAA10G09140D PROTEIN"/>
    <property type="match status" value="1"/>
</dbReference>
<evidence type="ECO:0000313" key="3">
    <source>
        <dbReference type="EMBL" id="ONM24095.1"/>
    </source>
</evidence>
<reference evidence="2" key="1">
    <citation type="submission" date="2015-12" db="EMBL/GenBank/DDBJ databases">
        <title>Update maize B73 reference genome by single molecule sequencing technologies.</title>
        <authorList>
            <consortium name="Maize Genome Sequencing Project"/>
            <person name="Ware D."/>
        </authorList>
    </citation>
    <scope>NUCLEOTIDE SEQUENCE [LARGE SCALE GENOMIC DNA]</scope>
    <source>
        <tissue evidence="2">Seedling</tissue>
    </source>
</reference>
<dbReference type="EMBL" id="CM007648">
    <property type="protein sequence ID" value="ONM24093.1"/>
    <property type="molecule type" value="Genomic_DNA"/>
</dbReference>
<dbReference type="AlphaFoldDB" id="A0A1D6EX86"/>
<accession>A0A1D6EX86</accession>
<dbReference type="OrthoDB" id="670923at2759"/>
<feature type="compositionally biased region" description="Low complexity" evidence="1">
    <location>
        <begin position="38"/>
        <end position="52"/>
    </location>
</feature>
<dbReference type="InParanoid" id="A0A1D6EX86"/>
<dbReference type="PaxDb" id="4577-GRMZM2G125487_P01"/>
<dbReference type="eggNOG" id="ENOG502S2ZS">
    <property type="taxonomic scope" value="Eukaryota"/>
</dbReference>
<dbReference type="FunCoup" id="A0A1D6EX86">
    <property type="interactions" value="652"/>
</dbReference>
<sequence>MPCAATELVHGEGGTVKVGTTGTIGSLMTRELDSTKVAAPQAAAAAAAGAPPLRRQGGPVSVPCGATTPRKLMLRKSSSDVSSSSSSNRTGRVGTEEACKPRRASRTNTFDSPMLRPDGGALVDRAPSAGRAKKKGTSVGVHGGGVQVVDVKCGNPMSMSSRLRKLGFSKLSQTFA</sequence>